<accession>A0A9W6I2L4</accession>
<name>A0A9W6I2L4_9ACTN</name>
<dbReference type="Gene3D" id="1.10.10.10">
    <property type="entry name" value="Winged helix-like DNA-binding domain superfamily/Winged helix DNA-binding domain"/>
    <property type="match status" value="1"/>
</dbReference>
<keyword evidence="1" id="KW-0805">Transcription regulation</keyword>
<sequence>MNGQDYWLPQPDLDGIDVGTVLQALADPVRLQIVRALDAAGESTCTALDVPVKASTVSHHMRSLRESGVVSTRLVGNARPSRLRRDDLERRFPGLLASILSATPPSRDGGDSPAGGPDPKPAL</sequence>
<dbReference type="CDD" id="cd00090">
    <property type="entry name" value="HTH_ARSR"/>
    <property type="match status" value="1"/>
</dbReference>
<dbReference type="EMBL" id="BSEV01000009">
    <property type="protein sequence ID" value="GLK10890.1"/>
    <property type="molecule type" value="Genomic_DNA"/>
</dbReference>
<proteinExistence type="predicted"/>
<evidence type="ECO:0000259" key="5">
    <source>
        <dbReference type="PROSITE" id="PS50987"/>
    </source>
</evidence>
<reference evidence="6" key="1">
    <citation type="journal article" date="2014" name="Int. J. Syst. Evol. Microbiol.">
        <title>Complete genome sequence of Corynebacterium casei LMG S-19264T (=DSM 44701T), isolated from a smear-ripened cheese.</title>
        <authorList>
            <consortium name="US DOE Joint Genome Institute (JGI-PGF)"/>
            <person name="Walter F."/>
            <person name="Albersmeier A."/>
            <person name="Kalinowski J."/>
            <person name="Ruckert C."/>
        </authorList>
    </citation>
    <scope>NUCLEOTIDE SEQUENCE</scope>
    <source>
        <strain evidence="6">VKM Ac-2007</strain>
    </source>
</reference>
<dbReference type="InterPro" id="IPR036388">
    <property type="entry name" value="WH-like_DNA-bd_sf"/>
</dbReference>
<dbReference type="PANTHER" id="PTHR33154">
    <property type="entry name" value="TRANSCRIPTIONAL REGULATOR, ARSR FAMILY"/>
    <property type="match status" value="1"/>
</dbReference>
<dbReference type="GO" id="GO:0003700">
    <property type="term" value="F:DNA-binding transcription factor activity"/>
    <property type="evidence" value="ECO:0007669"/>
    <property type="project" value="InterPro"/>
</dbReference>
<keyword evidence="3" id="KW-0804">Transcription</keyword>
<dbReference type="InterPro" id="IPR011991">
    <property type="entry name" value="ArsR-like_HTH"/>
</dbReference>
<keyword evidence="2" id="KW-0238">DNA-binding</keyword>
<dbReference type="PRINTS" id="PR00778">
    <property type="entry name" value="HTHARSR"/>
</dbReference>
<comment type="caution">
    <text evidence="6">The sequence shown here is derived from an EMBL/GenBank/DDBJ whole genome shotgun (WGS) entry which is preliminary data.</text>
</comment>
<dbReference type="InterPro" id="IPR036390">
    <property type="entry name" value="WH_DNA-bd_sf"/>
</dbReference>
<evidence type="ECO:0000256" key="2">
    <source>
        <dbReference type="ARBA" id="ARBA00023125"/>
    </source>
</evidence>
<dbReference type="PANTHER" id="PTHR33154:SF12">
    <property type="entry name" value="TRANSCRIPTIONAL REGULATORY PROTEIN"/>
    <property type="match status" value="1"/>
</dbReference>
<dbReference type="PROSITE" id="PS50987">
    <property type="entry name" value="HTH_ARSR_2"/>
    <property type="match status" value="1"/>
</dbReference>
<evidence type="ECO:0000256" key="1">
    <source>
        <dbReference type="ARBA" id="ARBA00023015"/>
    </source>
</evidence>
<evidence type="ECO:0000256" key="3">
    <source>
        <dbReference type="ARBA" id="ARBA00023163"/>
    </source>
</evidence>
<feature type="domain" description="HTH arsR-type" evidence="5">
    <location>
        <begin position="10"/>
        <end position="103"/>
    </location>
</feature>
<dbReference type="Pfam" id="PF12840">
    <property type="entry name" value="HTH_20"/>
    <property type="match status" value="1"/>
</dbReference>
<evidence type="ECO:0000256" key="4">
    <source>
        <dbReference type="SAM" id="MobiDB-lite"/>
    </source>
</evidence>
<evidence type="ECO:0000313" key="6">
    <source>
        <dbReference type="EMBL" id="GLK10890.1"/>
    </source>
</evidence>
<dbReference type="SMART" id="SM00418">
    <property type="entry name" value="HTH_ARSR"/>
    <property type="match status" value="1"/>
</dbReference>
<keyword evidence="7" id="KW-1185">Reference proteome</keyword>
<dbReference type="InterPro" id="IPR051081">
    <property type="entry name" value="HTH_MetalResp_TranReg"/>
</dbReference>
<gene>
    <name evidence="6" type="ORF">GCM10017600_42960</name>
</gene>
<feature type="region of interest" description="Disordered" evidence="4">
    <location>
        <begin position="99"/>
        <end position="123"/>
    </location>
</feature>
<dbReference type="AlphaFoldDB" id="A0A9W6I2L4"/>
<dbReference type="SUPFAM" id="SSF46785">
    <property type="entry name" value="Winged helix' DNA-binding domain"/>
    <property type="match status" value="1"/>
</dbReference>
<protein>
    <submittedName>
        <fullName evidence="6">Transcriptional regulator</fullName>
    </submittedName>
</protein>
<dbReference type="GO" id="GO:0003677">
    <property type="term" value="F:DNA binding"/>
    <property type="evidence" value="ECO:0007669"/>
    <property type="project" value="UniProtKB-KW"/>
</dbReference>
<evidence type="ECO:0000313" key="7">
    <source>
        <dbReference type="Proteomes" id="UP001143474"/>
    </source>
</evidence>
<reference evidence="6" key="2">
    <citation type="submission" date="2023-01" db="EMBL/GenBank/DDBJ databases">
        <authorList>
            <person name="Sun Q."/>
            <person name="Evtushenko L."/>
        </authorList>
    </citation>
    <scope>NUCLEOTIDE SEQUENCE</scope>
    <source>
        <strain evidence="6">VKM Ac-2007</strain>
    </source>
</reference>
<dbReference type="Proteomes" id="UP001143474">
    <property type="component" value="Unassembled WGS sequence"/>
</dbReference>
<organism evidence="6 7">
    <name type="scientific">Streptosporangium carneum</name>
    <dbReference type="NCBI Taxonomy" id="47481"/>
    <lineage>
        <taxon>Bacteria</taxon>
        <taxon>Bacillati</taxon>
        <taxon>Actinomycetota</taxon>
        <taxon>Actinomycetes</taxon>
        <taxon>Streptosporangiales</taxon>
        <taxon>Streptosporangiaceae</taxon>
        <taxon>Streptosporangium</taxon>
    </lineage>
</organism>
<dbReference type="InterPro" id="IPR001845">
    <property type="entry name" value="HTH_ArsR_DNA-bd_dom"/>
</dbReference>